<evidence type="ECO:0000256" key="4">
    <source>
        <dbReference type="PROSITE-ProRule" id="PRU00289"/>
    </source>
</evidence>
<dbReference type="SUPFAM" id="SSF52540">
    <property type="entry name" value="P-loop containing nucleoside triphosphate hydrolases"/>
    <property type="match status" value="1"/>
</dbReference>
<dbReference type="Proteomes" id="UP000183471">
    <property type="component" value="Unassembled WGS sequence"/>
</dbReference>
<organism evidence="6 7">
    <name type="scientific">Nitrosospira multiformis</name>
    <dbReference type="NCBI Taxonomy" id="1231"/>
    <lineage>
        <taxon>Bacteria</taxon>
        <taxon>Pseudomonadati</taxon>
        <taxon>Pseudomonadota</taxon>
        <taxon>Betaproteobacteria</taxon>
        <taxon>Nitrosomonadales</taxon>
        <taxon>Nitrosomonadaceae</taxon>
        <taxon>Nitrosospira</taxon>
    </lineage>
</organism>
<dbReference type="Pfam" id="PF01580">
    <property type="entry name" value="FtsK_SpoIIIE"/>
    <property type="match status" value="1"/>
</dbReference>
<dbReference type="Gene3D" id="3.40.50.300">
    <property type="entry name" value="P-loop containing nucleotide triphosphate hydrolases"/>
    <property type="match status" value="1"/>
</dbReference>
<evidence type="ECO:0000256" key="3">
    <source>
        <dbReference type="ARBA" id="ARBA00022840"/>
    </source>
</evidence>
<keyword evidence="7" id="KW-1185">Reference proteome</keyword>
<dbReference type="Gene3D" id="3.30.980.40">
    <property type="match status" value="1"/>
</dbReference>
<evidence type="ECO:0000313" key="7">
    <source>
        <dbReference type="Proteomes" id="UP000183471"/>
    </source>
</evidence>
<protein>
    <submittedName>
        <fullName evidence="6">DNA segregation ATPase FtsK/SpoIIIE, S-DNA-T family</fullName>
    </submittedName>
</protein>
<keyword evidence="2 4" id="KW-0547">Nucleotide-binding</keyword>
<comment type="subcellular location">
    <subcellularLocation>
        <location evidence="1">Endomembrane system</location>
    </subcellularLocation>
</comment>
<dbReference type="PROSITE" id="PS50901">
    <property type="entry name" value="FTSK"/>
    <property type="match status" value="1"/>
</dbReference>
<dbReference type="InterPro" id="IPR002543">
    <property type="entry name" value="FtsK_dom"/>
</dbReference>
<evidence type="ECO:0000259" key="5">
    <source>
        <dbReference type="PROSITE" id="PS50901"/>
    </source>
</evidence>
<dbReference type="CDD" id="cd01127">
    <property type="entry name" value="TrwB_TraG_TraD_VirD4"/>
    <property type="match status" value="1"/>
</dbReference>
<reference evidence="6 7" key="1">
    <citation type="submission" date="2016-10" db="EMBL/GenBank/DDBJ databases">
        <authorList>
            <person name="Varghese N."/>
            <person name="Submissions S."/>
        </authorList>
    </citation>
    <scope>NUCLEOTIDE SEQUENCE [LARGE SCALE GENOMIC DNA]</scope>
    <source>
        <strain evidence="6 7">Nl1</strain>
    </source>
</reference>
<feature type="domain" description="FtsK" evidence="5">
    <location>
        <begin position="278"/>
        <end position="462"/>
    </location>
</feature>
<dbReference type="RefSeq" id="WP_074634019.1">
    <property type="nucleotide sequence ID" value="NZ_FNKY01000001.1"/>
</dbReference>
<dbReference type="EMBL" id="FNKY01000001">
    <property type="protein sequence ID" value="SDR00715.1"/>
    <property type="molecule type" value="Genomic_DNA"/>
</dbReference>
<name>A0ABY0TL88_9PROT</name>
<evidence type="ECO:0000313" key="6">
    <source>
        <dbReference type="EMBL" id="SDR00715.1"/>
    </source>
</evidence>
<proteinExistence type="predicted"/>
<evidence type="ECO:0000256" key="2">
    <source>
        <dbReference type="ARBA" id="ARBA00022741"/>
    </source>
</evidence>
<accession>A0ABY0TL88</accession>
<dbReference type="InterPro" id="IPR027417">
    <property type="entry name" value="P-loop_NTPase"/>
</dbReference>
<sequence>MSKLSLQQIMISRFRTSAEADSITVALMSKLGLSTKANVARLAIGRSLALGAFTDNGIDSKGLEIPASVLFTQEDVKVWVGLVVTHSMTHGGDVVNSMDTFRVAVRKHWHRGAQLLLEDWDGSSGNFEKFLETLVIRRADLPDVAAGRVSKKDSLVKVEEPQNASAILLKSLAEIGVIAEIKGLIHGPRVTRYKVFLPDINQLDKLRKGLERLGLALNLQQAQPTLSPGNEAKTVSLDVPRPQSTWTPVGFAQFRSWLAATPSNGDQLIVYPGVDVLGKPYSFDLATAPHLLVGGTTGSGKSNCLHALILSLLSRIPSTVLKLALIDPKQVEFSVYQGSDYLYREVSTDASSARELLLELVAEMEARYHKFMTAGVSNILEARRKQVDLPYIVVFIEEFADLIFVDKGIEDQIVRLAQKARAAGIHLVLATQRPDAKTFSGLIRSNIPARIALTVQKSTESKIILDESGAETLLGLGDMLVKAKPGSQPERSHGVRIERADIEAVLKENRQSDVLHTISGRRRTG</sequence>
<keyword evidence="3 4" id="KW-0067">ATP-binding</keyword>
<dbReference type="PANTHER" id="PTHR22683">
    <property type="entry name" value="SPORULATION PROTEIN RELATED"/>
    <property type="match status" value="1"/>
</dbReference>
<gene>
    <name evidence="6" type="ORF">SAMN05216402_3223</name>
</gene>
<dbReference type="PANTHER" id="PTHR22683:SF41">
    <property type="entry name" value="DNA TRANSLOCASE FTSK"/>
    <property type="match status" value="1"/>
</dbReference>
<feature type="binding site" evidence="4">
    <location>
        <begin position="295"/>
        <end position="302"/>
    </location>
    <ligand>
        <name>ATP</name>
        <dbReference type="ChEBI" id="CHEBI:30616"/>
    </ligand>
</feature>
<evidence type="ECO:0000256" key="1">
    <source>
        <dbReference type="ARBA" id="ARBA00004308"/>
    </source>
</evidence>
<dbReference type="InterPro" id="IPR050206">
    <property type="entry name" value="FtsK/SpoIIIE/SftA"/>
</dbReference>
<comment type="caution">
    <text evidence="6">The sequence shown here is derived from an EMBL/GenBank/DDBJ whole genome shotgun (WGS) entry which is preliminary data.</text>
</comment>